<evidence type="ECO:0000313" key="5">
    <source>
        <dbReference type="Proteomes" id="UP000266441"/>
    </source>
</evidence>
<evidence type="ECO:0000313" key="4">
    <source>
        <dbReference type="EMBL" id="RIH65118.1"/>
    </source>
</evidence>
<dbReference type="Pfam" id="PF00753">
    <property type="entry name" value="Lactamase_B"/>
    <property type="match status" value="1"/>
</dbReference>
<evidence type="ECO:0000256" key="1">
    <source>
        <dbReference type="ARBA" id="ARBA00005250"/>
    </source>
</evidence>
<dbReference type="PANTHER" id="PTHR42951">
    <property type="entry name" value="METALLO-BETA-LACTAMASE DOMAIN-CONTAINING"/>
    <property type="match status" value="1"/>
</dbReference>
<dbReference type="SMART" id="SM00849">
    <property type="entry name" value="Lactamase_B"/>
    <property type="match status" value="1"/>
</dbReference>
<comment type="similarity">
    <text evidence="1">Belongs to the metallo-beta-lactamase superfamily. Class-B beta-lactamase family.</text>
</comment>
<dbReference type="InterPro" id="IPR036866">
    <property type="entry name" value="RibonucZ/Hydroxyglut_hydro"/>
</dbReference>
<accession>A0A399D1Q7</accession>
<keyword evidence="2" id="KW-0175">Coiled coil</keyword>
<dbReference type="AlphaFoldDB" id="A0A399D1Q7"/>
<evidence type="ECO:0000256" key="2">
    <source>
        <dbReference type="SAM" id="Coils"/>
    </source>
</evidence>
<name>A0A399D1Q7_9BACT</name>
<feature type="domain" description="Metallo-beta-lactamase" evidence="3">
    <location>
        <begin position="88"/>
        <end position="270"/>
    </location>
</feature>
<keyword evidence="4" id="KW-0378">Hydrolase</keyword>
<dbReference type="PANTHER" id="PTHR42951:SF4">
    <property type="entry name" value="ACYL-COENZYME A THIOESTERASE MBLAC2"/>
    <property type="match status" value="1"/>
</dbReference>
<protein>
    <submittedName>
        <fullName evidence="4">MBL fold metallo-hydrolase</fullName>
    </submittedName>
</protein>
<comment type="caution">
    <text evidence="4">The sequence shown here is derived from an EMBL/GenBank/DDBJ whole genome shotgun (WGS) entry which is preliminary data.</text>
</comment>
<feature type="coiled-coil region" evidence="2">
    <location>
        <begin position="279"/>
        <end position="306"/>
    </location>
</feature>
<organism evidence="4 5">
    <name type="scientific">Mariniphaga sediminis</name>
    <dbReference type="NCBI Taxonomy" id="1628158"/>
    <lineage>
        <taxon>Bacteria</taxon>
        <taxon>Pseudomonadati</taxon>
        <taxon>Bacteroidota</taxon>
        <taxon>Bacteroidia</taxon>
        <taxon>Marinilabiliales</taxon>
        <taxon>Prolixibacteraceae</taxon>
        <taxon>Mariniphaga</taxon>
    </lineage>
</organism>
<sequence>MQEIFNSIKFGGQIDISNANKENGIVQYHIIFCTFFDKSILQKMKTILLFIIAEILFGVLVKGQYQEESPITIEKISDNLFQLIGGRGANAGMYIGDNAVLIIDAKMDEKSVEGIFTAVKSFTDKPVKYLVNTHSDGDHVKGNEFFPEEVVIVAHKNCRKEFFHPGRDGTPSRWADAKLFPFIPQVTFDNQMQIHLGSKTVELYYFGVGHTTGDIVVYFPEEKTAFIGDQVFFGRPQLIHSYKGGNSFEHVKTVEKMLEALDALRFCSGHAEMKTREDIEIHLEEIKRFQQKVKALINEGKKLEQVQSEFTTEESRLAESVYNEIKAIR</sequence>
<dbReference type="Proteomes" id="UP000266441">
    <property type="component" value="Unassembled WGS sequence"/>
</dbReference>
<gene>
    <name evidence="4" type="ORF">D1164_11065</name>
</gene>
<dbReference type="EMBL" id="QWET01000007">
    <property type="protein sequence ID" value="RIH65118.1"/>
    <property type="molecule type" value="Genomic_DNA"/>
</dbReference>
<dbReference type="SUPFAM" id="SSF56281">
    <property type="entry name" value="Metallo-hydrolase/oxidoreductase"/>
    <property type="match status" value="1"/>
</dbReference>
<dbReference type="InterPro" id="IPR001279">
    <property type="entry name" value="Metallo-B-lactamas"/>
</dbReference>
<dbReference type="GO" id="GO:0017001">
    <property type="term" value="P:antibiotic catabolic process"/>
    <property type="evidence" value="ECO:0007669"/>
    <property type="project" value="UniProtKB-ARBA"/>
</dbReference>
<keyword evidence="5" id="KW-1185">Reference proteome</keyword>
<evidence type="ECO:0000259" key="3">
    <source>
        <dbReference type="SMART" id="SM00849"/>
    </source>
</evidence>
<dbReference type="Gene3D" id="3.60.15.10">
    <property type="entry name" value="Ribonuclease Z/Hydroxyacylglutathione hydrolase-like"/>
    <property type="match status" value="1"/>
</dbReference>
<reference evidence="4 5" key="1">
    <citation type="journal article" date="2015" name="Int. J. Syst. Evol. Microbiol.">
        <title>Mariniphaga sediminis sp. nov., isolated from coastal sediment.</title>
        <authorList>
            <person name="Wang F.Q."/>
            <person name="Shen Q.Y."/>
            <person name="Chen G.J."/>
            <person name="Du Z.J."/>
        </authorList>
    </citation>
    <scope>NUCLEOTIDE SEQUENCE [LARGE SCALE GENOMIC DNA]</scope>
    <source>
        <strain evidence="4 5">SY21</strain>
    </source>
</reference>
<dbReference type="InterPro" id="IPR050855">
    <property type="entry name" value="NDM-1-like"/>
</dbReference>
<proteinExistence type="inferred from homology"/>
<dbReference type="GO" id="GO:0016787">
    <property type="term" value="F:hydrolase activity"/>
    <property type="evidence" value="ECO:0007669"/>
    <property type="project" value="UniProtKB-KW"/>
</dbReference>
<dbReference type="CDD" id="cd16282">
    <property type="entry name" value="metallo-hydrolase-like_MBL-fold"/>
    <property type="match status" value="1"/>
</dbReference>